<protein>
    <submittedName>
        <fullName evidence="1">Uncharacterized protein</fullName>
    </submittedName>
</protein>
<sequence length="567" mass="64828">MSKPKVFEVRMHSIADIGRKVGFRRKLFVLTLIFMTLLTSGCSVQPVADSSGIVTLDRFARAEQYEQFITVGKSVDCKGTKVTIEKVLMDKNHTFMIVTVDGDIKGRMDYLTVDLFDGQDQELGRSSFLQKLSDGKTLLTFEAVQQVPKELRMEFFGGPVGYGDPVILTLKDIKFKTVGEKYTKEYKMTETMEKKGYRLVVKSLERGISETSLHYKLAALEDYDGIKHGWLYDWNNNYSPEGEILSMYDSGRKLGTHLSKFNCLGPYYRLSQDKKTIVGMANFDGAETDNLQVELTNIYGYYNMNETIPIEGVKDRLDINKNFPVNNYIVQMKSFARENDKETWILDYSVLDSEGNNVDAAIQANLYSKIDNYKFLLGFEKFQDPESEEPRLIFPNWQYPKNDDSLTEGIVIKITQLGIRQEDAVVDIDLNNLRNSVEHQDETEIMAVVSDYFDTFSWAVKNNDVIVFKQKFGYLKPTEKEGDGVNDWQNHLESRLGVGDYKVSFEEPLISISKGKAIVDLIGLEKVLRSNDYSGAEFNSVFYLDKVKGKWKLTKVDEFTEAEIYGV</sequence>
<reference evidence="2" key="1">
    <citation type="submission" date="2016-11" db="EMBL/GenBank/DDBJ databases">
        <authorList>
            <person name="Varghese N."/>
            <person name="Submissions S."/>
        </authorList>
    </citation>
    <scope>NUCLEOTIDE SEQUENCE [LARGE SCALE GENOMIC DNA]</scope>
    <source>
        <strain evidence="2">DSM 15449</strain>
    </source>
</reference>
<organism evidence="1 2">
    <name type="scientific">Desulfosporosinus lacus DSM 15449</name>
    <dbReference type="NCBI Taxonomy" id="1121420"/>
    <lineage>
        <taxon>Bacteria</taxon>
        <taxon>Bacillati</taxon>
        <taxon>Bacillota</taxon>
        <taxon>Clostridia</taxon>
        <taxon>Eubacteriales</taxon>
        <taxon>Desulfitobacteriaceae</taxon>
        <taxon>Desulfosporosinus</taxon>
    </lineage>
</organism>
<evidence type="ECO:0000313" key="2">
    <source>
        <dbReference type="Proteomes" id="UP000183954"/>
    </source>
</evidence>
<dbReference type="RefSeq" id="WP_084110271.1">
    <property type="nucleotide sequence ID" value="NZ_FQXJ01000008.1"/>
</dbReference>
<dbReference type="Proteomes" id="UP000183954">
    <property type="component" value="Unassembled WGS sequence"/>
</dbReference>
<dbReference type="AlphaFoldDB" id="A0A1M5YNR7"/>
<gene>
    <name evidence="1" type="ORF">SAMN02746098_02563</name>
</gene>
<accession>A0A1M5YNR7</accession>
<dbReference type="EMBL" id="FQXJ01000008">
    <property type="protein sequence ID" value="SHI13213.1"/>
    <property type="molecule type" value="Genomic_DNA"/>
</dbReference>
<keyword evidence="2" id="KW-1185">Reference proteome</keyword>
<name>A0A1M5YNR7_9FIRM</name>
<dbReference type="STRING" id="1121420.SAMN02746098_02563"/>
<proteinExistence type="predicted"/>
<dbReference type="OrthoDB" id="1790238at2"/>
<evidence type="ECO:0000313" key="1">
    <source>
        <dbReference type="EMBL" id="SHI13213.1"/>
    </source>
</evidence>